<dbReference type="RefSeq" id="WP_087280061.1">
    <property type="nucleotide sequence ID" value="NZ_CP021455.1"/>
</dbReference>
<evidence type="ECO:0000256" key="2">
    <source>
        <dbReference type="ARBA" id="ARBA00022801"/>
    </source>
</evidence>
<proteinExistence type="predicted"/>
<dbReference type="InterPro" id="IPR029058">
    <property type="entry name" value="AB_hydrolase_fold"/>
</dbReference>
<evidence type="ECO:0008006" key="5">
    <source>
        <dbReference type="Google" id="ProtNLM"/>
    </source>
</evidence>
<dbReference type="Proteomes" id="UP000196138">
    <property type="component" value="Chromosome"/>
</dbReference>
<dbReference type="PANTHER" id="PTHR43037">
    <property type="entry name" value="UNNAMED PRODUCT-RELATED"/>
    <property type="match status" value="1"/>
</dbReference>
<evidence type="ECO:0000313" key="3">
    <source>
        <dbReference type="EMBL" id="ARU04790.1"/>
    </source>
</evidence>
<keyword evidence="4" id="KW-1185">Reference proteome</keyword>
<dbReference type="Pfam" id="PF10503">
    <property type="entry name" value="Esterase_PHB"/>
    <property type="match status" value="1"/>
</dbReference>
<dbReference type="SUPFAM" id="SSF53474">
    <property type="entry name" value="alpha/beta-Hydrolases"/>
    <property type="match status" value="1"/>
</dbReference>
<dbReference type="InterPro" id="IPR050955">
    <property type="entry name" value="Plant_Biomass_Hydrol_Est"/>
</dbReference>
<dbReference type="KEGG" id="cser:CCO03_08950"/>
<dbReference type="GO" id="GO:0005576">
    <property type="term" value="C:extracellular region"/>
    <property type="evidence" value="ECO:0007669"/>
    <property type="project" value="InterPro"/>
</dbReference>
<dbReference type="PANTHER" id="PTHR43037:SF1">
    <property type="entry name" value="BLL1128 PROTEIN"/>
    <property type="match status" value="1"/>
</dbReference>
<sequence>MRKKPSLAASLTRSYGRNLGRLTQSAMRVGGQLAGGLAQAGAEALQSRRLPAGPGKWLPGVAMGPGGARHYALFLPTVLDRIWRPPAPLVVMLHGCGQNAAEFAQITRMNALAAREGFMVLYPQQDVLHNAQGCWNWWELKVGKAQAEAATLMQAIQQVSLLHQVDARRVAIAGLSAGASMAALMAATYLDRFCAVAMHSGVAPGAAQSGLSALAAMQGFRSQDVAVTAVGKARSVAARRRHLPPLLVLQGDADTVVRPSNGEQAADLWAQITEAQPGPVRQQQRGRRLPWRQTDFFAGGALCVRLCEIQGLGHAWSGGRARHAFSDPTGPDASRMIWRFAQQAMRQAG</sequence>
<keyword evidence="2" id="KW-0378">Hydrolase</keyword>
<dbReference type="Gene3D" id="3.40.50.1820">
    <property type="entry name" value="alpha/beta hydrolase"/>
    <property type="match status" value="1"/>
</dbReference>
<evidence type="ECO:0000256" key="1">
    <source>
        <dbReference type="ARBA" id="ARBA00022729"/>
    </source>
</evidence>
<dbReference type="NCBIfam" id="TIGR01840">
    <property type="entry name" value="esterase_phb"/>
    <property type="match status" value="1"/>
</dbReference>
<reference evidence="3 4" key="1">
    <citation type="submission" date="2017-05" db="EMBL/GenBank/DDBJ databases">
        <authorList>
            <person name="Song R."/>
            <person name="Chenine A.L."/>
            <person name="Ruprecht R.M."/>
        </authorList>
    </citation>
    <scope>NUCLEOTIDE SEQUENCE [LARGE SCALE GENOMIC DNA]</scope>
    <source>
        <strain evidence="3 4">DSM 26136</strain>
    </source>
</reference>
<dbReference type="InterPro" id="IPR010126">
    <property type="entry name" value="Esterase_phb"/>
</dbReference>
<gene>
    <name evidence="3" type="ORF">CCO03_08950</name>
</gene>
<evidence type="ECO:0000313" key="4">
    <source>
        <dbReference type="Proteomes" id="UP000196138"/>
    </source>
</evidence>
<dbReference type="AlphaFoldDB" id="A0A1Y0EMY1"/>
<organism evidence="3 4">
    <name type="scientific">Comamonas serinivorans</name>
    <dbReference type="NCBI Taxonomy" id="1082851"/>
    <lineage>
        <taxon>Bacteria</taxon>
        <taxon>Pseudomonadati</taxon>
        <taxon>Pseudomonadota</taxon>
        <taxon>Betaproteobacteria</taxon>
        <taxon>Burkholderiales</taxon>
        <taxon>Comamonadaceae</taxon>
        <taxon>Comamonas</taxon>
    </lineage>
</organism>
<dbReference type="EMBL" id="CP021455">
    <property type="protein sequence ID" value="ARU04790.1"/>
    <property type="molecule type" value="Genomic_DNA"/>
</dbReference>
<keyword evidence="1" id="KW-0732">Signal</keyword>
<accession>A0A1Y0EMY1</accession>
<protein>
    <recommendedName>
        <fullName evidence="5">Phospholipase</fullName>
    </recommendedName>
</protein>
<dbReference type="OrthoDB" id="9767239at2"/>
<name>A0A1Y0EMY1_9BURK</name>
<dbReference type="GO" id="GO:0016787">
    <property type="term" value="F:hydrolase activity"/>
    <property type="evidence" value="ECO:0007669"/>
    <property type="project" value="UniProtKB-KW"/>
</dbReference>